<evidence type="ECO:0000313" key="3">
    <source>
        <dbReference type="Proteomes" id="UP001196413"/>
    </source>
</evidence>
<organism evidence="2 3">
    <name type="scientific">Parelaphostrongylus tenuis</name>
    <name type="common">Meningeal worm</name>
    <dbReference type="NCBI Taxonomy" id="148309"/>
    <lineage>
        <taxon>Eukaryota</taxon>
        <taxon>Metazoa</taxon>
        <taxon>Ecdysozoa</taxon>
        <taxon>Nematoda</taxon>
        <taxon>Chromadorea</taxon>
        <taxon>Rhabditida</taxon>
        <taxon>Rhabditina</taxon>
        <taxon>Rhabditomorpha</taxon>
        <taxon>Strongyloidea</taxon>
        <taxon>Metastrongylidae</taxon>
        <taxon>Parelaphostrongylus</taxon>
    </lineage>
</organism>
<comment type="caution">
    <text evidence="2">The sequence shown here is derived from an EMBL/GenBank/DDBJ whole genome shotgun (WGS) entry which is preliminary data.</text>
</comment>
<feature type="region of interest" description="Disordered" evidence="1">
    <location>
        <begin position="1"/>
        <end position="55"/>
    </location>
</feature>
<protein>
    <submittedName>
        <fullName evidence="2">Uncharacterized protein</fullName>
    </submittedName>
</protein>
<keyword evidence="3" id="KW-1185">Reference proteome</keyword>
<sequence>MPGQDNKHTKEGSRPGKTGNASNRPKKHMFRGGRRRFAGEFMYPTGGTKEDPLNLNAVISGDDSFSTKELELAGTEPLEISASCRELCSPQGKVCIFE</sequence>
<reference evidence="2" key="1">
    <citation type="submission" date="2021-06" db="EMBL/GenBank/DDBJ databases">
        <title>Parelaphostrongylus tenuis whole genome reference sequence.</title>
        <authorList>
            <person name="Garwood T.J."/>
            <person name="Larsen P.A."/>
            <person name="Fountain-Jones N.M."/>
            <person name="Garbe J.R."/>
            <person name="Macchietto M.G."/>
            <person name="Kania S.A."/>
            <person name="Gerhold R.W."/>
            <person name="Richards J.E."/>
            <person name="Wolf T.M."/>
        </authorList>
    </citation>
    <scope>NUCLEOTIDE SEQUENCE</scope>
    <source>
        <strain evidence="2">MNPRO001-30</strain>
        <tissue evidence="2">Meninges</tissue>
    </source>
</reference>
<dbReference type="EMBL" id="JAHQIW010000988">
    <property type="protein sequence ID" value="KAJ1351043.1"/>
    <property type="molecule type" value="Genomic_DNA"/>
</dbReference>
<feature type="compositionally biased region" description="Basic residues" evidence="1">
    <location>
        <begin position="24"/>
        <end position="36"/>
    </location>
</feature>
<dbReference type="AlphaFoldDB" id="A0AAD5QGH2"/>
<proteinExistence type="predicted"/>
<evidence type="ECO:0000256" key="1">
    <source>
        <dbReference type="SAM" id="MobiDB-lite"/>
    </source>
</evidence>
<evidence type="ECO:0000313" key="2">
    <source>
        <dbReference type="EMBL" id="KAJ1351043.1"/>
    </source>
</evidence>
<dbReference type="Proteomes" id="UP001196413">
    <property type="component" value="Unassembled WGS sequence"/>
</dbReference>
<accession>A0AAD5QGH2</accession>
<name>A0AAD5QGH2_PARTN</name>
<feature type="compositionally biased region" description="Basic and acidic residues" evidence="1">
    <location>
        <begin position="1"/>
        <end position="14"/>
    </location>
</feature>
<gene>
    <name evidence="2" type="ORF">KIN20_006982</name>
</gene>